<dbReference type="Pfam" id="PF09037">
    <property type="entry name" value="Sulphotransf"/>
    <property type="match status" value="1"/>
</dbReference>
<gene>
    <name evidence="3" type="ORF">UFOPK2582_00365</name>
    <name evidence="4" type="ORF">UFOPK3046_02177</name>
    <name evidence="5" type="ORF">UFOPK3914_01020</name>
    <name evidence="6" type="ORF">UFOPK4173_00757</name>
    <name evidence="7" type="ORF">UFOPK4354_01700</name>
</gene>
<dbReference type="EMBL" id="CAFBQW010000242">
    <property type="protein sequence ID" value="CAB5068892.1"/>
    <property type="molecule type" value="Genomic_DNA"/>
</dbReference>
<proteinExistence type="predicted"/>
<evidence type="ECO:0000313" key="7">
    <source>
        <dbReference type="EMBL" id="CAB5068892.1"/>
    </source>
</evidence>
<feature type="region of interest" description="Disordered" evidence="1">
    <location>
        <begin position="240"/>
        <end position="259"/>
    </location>
</feature>
<evidence type="ECO:0000313" key="5">
    <source>
        <dbReference type="EMBL" id="CAB4980953.1"/>
    </source>
</evidence>
<feature type="compositionally biased region" description="Pro residues" evidence="1">
    <location>
        <begin position="250"/>
        <end position="259"/>
    </location>
</feature>
<name>A0A6J7RTW6_9ZZZZ</name>
<dbReference type="Gene3D" id="3.40.50.300">
    <property type="entry name" value="P-loop containing nucleotide triphosphate hydrolases"/>
    <property type="match status" value="1"/>
</dbReference>
<evidence type="ECO:0000313" key="3">
    <source>
        <dbReference type="EMBL" id="CAB4690260.1"/>
    </source>
</evidence>
<feature type="compositionally biased region" description="Basic and acidic residues" evidence="1">
    <location>
        <begin position="240"/>
        <end position="249"/>
    </location>
</feature>
<evidence type="ECO:0000259" key="2">
    <source>
        <dbReference type="Pfam" id="PF09037"/>
    </source>
</evidence>
<dbReference type="EMBL" id="CAEZXS010000027">
    <property type="protein sequence ID" value="CAB4690260.1"/>
    <property type="molecule type" value="Genomic_DNA"/>
</dbReference>
<dbReference type="InterPro" id="IPR024628">
    <property type="entry name" value="Sulfotransferase_Stf0_dom"/>
</dbReference>
<dbReference type="InterPro" id="IPR027417">
    <property type="entry name" value="P-loop_NTPase"/>
</dbReference>
<feature type="domain" description="Sulphotransferase Stf0" evidence="2">
    <location>
        <begin position="11"/>
        <end position="231"/>
    </location>
</feature>
<evidence type="ECO:0000313" key="4">
    <source>
        <dbReference type="EMBL" id="CAB4828278.1"/>
    </source>
</evidence>
<organism evidence="6">
    <name type="scientific">freshwater metagenome</name>
    <dbReference type="NCBI Taxonomy" id="449393"/>
    <lineage>
        <taxon>unclassified sequences</taxon>
        <taxon>metagenomes</taxon>
        <taxon>ecological metagenomes</taxon>
    </lineage>
</organism>
<sequence>MGWNKRNRSRYIIASGGRSGTGLLAHALWSTGVLGKPEEYFNEADLAAHAHRWHVNTPETEADSAPYLKAYKNASSTRNGVSGLKVMTGSLSTIGQLIGTEAAATPTEILLALGITMMFLVVREDRIAAAMSTWRAQQTGEFKRFEGAEPVSSEDFGTPSDETIQGLLNDSYWAETQWNSVDPERIAVHKFVYEDFSEDVPGTVAQIADHLGVRRPEVPPDARLPVRIQDDHFAKVITEYKQRHPHDPPRSIPPPPDRH</sequence>
<dbReference type="EMBL" id="CAFBPW010000068">
    <property type="protein sequence ID" value="CAB5032311.1"/>
    <property type="molecule type" value="Genomic_DNA"/>
</dbReference>
<dbReference type="AlphaFoldDB" id="A0A6J7RTW6"/>
<evidence type="ECO:0000313" key="6">
    <source>
        <dbReference type="EMBL" id="CAB5032311.1"/>
    </source>
</evidence>
<reference evidence="6" key="1">
    <citation type="submission" date="2020-05" db="EMBL/GenBank/DDBJ databases">
        <authorList>
            <person name="Chiriac C."/>
            <person name="Salcher M."/>
            <person name="Ghai R."/>
            <person name="Kavagutti S V."/>
        </authorList>
    </citation>
    <scope>NUCLEOTIDE SEQUENCE</scope>
</reference>
<evidence type="ECO:0000256" key="1">
    <source>
        <dbReference type="SAM" id="MobiDB-lite"/>
    </source>
</evidence>
<dbReference type="EMBL" id="CAFBOG010000084">
    <property type="protein sequence ID" value="CAB4980953.1"/>
    <property type="molecule type" value="Genomic_DNA"/>
</dbReference>
<dbReference type="SUPFAM" id="SSF52540">
    <property type="entry name" value="P-loop containing nucleoside triphosphate hydrolases"/>
    <property type="match status" value="1"/>
</dbReference>
<dbReference type="EMBL" id="CAFAAQ010000319">
    <property type="protein sequence ID" value="CAB4828278.1"/>
    <property type="molecule type" value="Genomic_DNA"/>
</dbReference>
<accession>A0A6J7RTW6</accession>
<protein>
    <submittedName>
        <fullName evidence="6">Unannotated protein</fullName>
    </submittedName>
</protein>